<organism evidence="1">
    <name type="scientific">Haptolina brevifila</name>
    <dbReference type="NCBI Taxonomy" id="156173"/>
    <lineage>
        <taxon>Eukaryota</taxon>
        <taxon>Haptista</taxon>
        <taxon>Haptophyta</taxon>
        <taxon>Prymnesiophyceae</taxon>
        <taxon>Prymnesiales</taxon>
        <taxon>Prymnesiaceae</taxon>
        <taxon>Haptolina</taxon>
    </lineage>
</organism>
<evidence type="ECO:0000313" key="1">
    <source>
        <dbReference type="EMBL" id="CAD9522982.1"/>
    </source>
</evidence>
<accession>A0A7S2IM76</accession>
<name>A0A7S2IM76_9EUKA</name>
<dbReference type="AlphaFoldDB" id="A0A7S2IM76"/>
<dbReference type="EMBL" id="HBGU01064417">
    <property type="protein sequence ID" value="CAD9522982.1"/>
    <property type="molecule type" value="Transcribed_RNA"/>
</dbReference>
<sequence length="108" mass="11440">MPLPICGLNVLCALHQPALHGVSWTPTAALNVLRSSAAARTTLILSWLATVNVVRAATVSLLWVWLVRSVAGADQRVAFDDPGNTVLGDQAPLLRGALPFFLCLGLQV</sequence>
<proteinExistence type="predicted"/>
<protein>
    <submittedName>
        <fullName evidence="1">Uncharacterized protein</fullName>
    </submittedName>
</protein>
<reference evidence="1" key="1">
    <citation type="submission" date="2021-01" db="EMBL/GenBank/DDBJ databases">
        <authorList>
            <person name="Corre E."/>
            <person name="Pelletier E."/>
            <person name="Niang G."/>
            <person name="Scheremetjew M."/>
            <person name="Finn R."/>
            <person name="Kale V."/>
            <person name="Holt S."/>
            <person name="Cochrane G."/>
            <person name="Meng A."/>
            <person name="Brown T."/>
            <person name="Cohen L."/>
        </authorList>
    </citation>
    <scope>NUCLEOTIDE SEQUENCE</scope>
    <source>
        <strain evidence="1">UTEX LB 985</strain>
    </source>
</reference>
<gene>
    <name evidence="1" type="ORF">CBRE1094_LOCUS35104</name>
</gene>